<feature type="transmembrane region" description="Helical" evidence="1">
    <location>
        <begin position="14"/>
        <end position="33"/>
    </location>
</feature>
<dbReference type="InterPro" id="IPR003583">
    <property type="entry name" value="Hlx-hairpin-Hlx_DNA-bd_motif"/>
</dbReference>
<evidence type="ECO:0000313" key="4">
    <source>
        <dbReference type="Proteomes" id="UP000190328"/>
    </source>
</evidence>
<keyword evidence="1" id="KW-0812">Transmembrane</keyword>
<dbReference type="EMBL" id="FUXI01000022">
    <property type="protein sequence ID" value="SJZ94896.1"/>
    <property type="molecule type" value="Genomic_DNA"/>
</dbReference>
<dbReference type="NCBIfam" id="TIGR00426">
    <property type="entry name" value="competence protein ComEA helix-hairpin-helix repeat region"/>
    <property type="match status" value="1"/>
</dbReference>
<dbReference type="PANTHER" id="PTHR21180:SF32">
    <property type="entry name" value="ENDONUCLEASE_EXONUCLEASE_PHOSPHATASE FAMILY DOMAIN-CONTAINING PROTEIN 1"/>
    <property type="match status" value="1"/>
</dbReference>
<dbReference type="GO" id="GO:0015628">
    <property type="term" value="P:protein secretion by the type II secretion system"/>
    <property type="evidence" value="ECO:0007669"/>
    <property type="project" value="TreeGrafter"/>
</dbReference>
<feature type="domain" description="Helix-hairpin-helix DNA-binding motif class 1" evidence="2">
    <location>
        <begin position="154"/>
        <end position="173"/>
    </location>
</feature>
<keyword evidence="1" id="KW-1133">Transmembrane helix</keyword>
<dbReference type="STRING" id="263852.SAMN02745116_01936"/>
<dbReference type="InterPro" id="IPR004509">
    <property type="entry name" value="Competence_ComEA_HhH"/>
</dbReference>
<protein>
    <submittedName>
        <fullName evidence="3">Competence protein ComEA</fullName>
    </submittedName>
</protein>
<dbReference type="SUPFAM" id="SSF47781">
    <property type="entry name" value="RuvA domain 2-like"/>
    <property type="match status" value="1"/>
</dbReference>
<dbReference type="GO" id="GO:0006281">
    <property type="term" value="P:DNA repair"/>
    <property type="evidence" value="ECO:0007669"/>
    <property type="project" value="InterPro"/>
</dbReference>
<dbReference type="InterPro" id="IPR051675">
    <property type="entry name" value="Endo/Exo/Phosphatase_dom_1"/>
</dbReference>
<dbReference type="PANTHER" id="PTHR21180">
    <property type="entry name" value="ENDONUCLEASE/EXONUCLEASE/PHOSPHATASE FAMILY DOMAIN-CONTAINING PROTEIN 1"/>
    <property type="match status" value="1"/>
</dbReference>
<dbReference type="InterPro" id="IPR010994">
    <property type="entry name" value="RuvA_2-like"/>
</dbReference>
<proteinExistence type="predicted"/>
<dbReference type="RefSeq" id="WP_078807851.1">
    <property type="nucleotide sequence ID" value="NZ_FUXI01000022.1"/>
</dbReference>
<gene>
    <name evidence="3" type="ORF">SAMN02745116_01936</name>
</gene>
<dbReference type="Pfam" id="PF12836">
    <property type="entry name" value="HHH_3"/>
    <property type="match status" value="1"/>
</dbReference>
<dbReference type="SMART" id="SM00278">
    <property type="entry name" value="HhH1"/>
    <property type="match status" value="2"/>
</dbReference>
<dbReference type="GO" id="GO:0003677">
    <property type="term" value="F:DNA binding"/>
    <property type="evidence" value="ECO:0007669"/>
    <property type="project" value="InterPro"/>
</dbReference>
<keyword evidence="1" id="KW-0472">Membrane</keyword>
<name>A0A1T4PUA4_9ENTE</name>
<dbReference type="InterPro" id="IPR019554">
    <property type="entry name" value="Soluble_ligand-bd"/>
</dbReference>
<dbReference type="GO" id="GO:0015627">
    <property type="term" value="C:type II protein secretion system complex"/>
    <property type="evidence" value="ECO:0007669"/>
    <property type="project" value="TreeGrafter"/>
</dbReference>
<dbReference type="Proteomes" id="UP000190328">
    <property type="component" value="Unassembled WGS sequence"/>
</dbReference>
<dbReference type="PROSITE" id="PS51257">
    <property type="entry name" value="PROKAR_LIPOPROTEIN"/>
    <property type="match status" value="1"/>
</dbReference>
<dbReference type="OrthoDB" id="9790239at2"/>
<evidence type="ECO:0000259" key="2">
    <source>
        <dbReference type="SMART" id="SM00278"/>
    </source>
</evidence>
<reference evidence="3 4" key="1">
    <citation type="submission" date="2017-02" db="EMBL/GenBank/DDBJ databases">
        <authorList>
            <person name="Peterson S.W."/>
        </authorList>
    </citation>
    <scope>NUCLEOTIDE SEQUENCE [LARGE SCALE GENOMIC DNA]</scope>
    <source>
        <strain evidence="3 4">ATCC BAA-1030</strain>
    </source>
</reference>
<keyword evidence="4" id="KW-1185">Reference proteome</keyword>
<feature type="domain" description="Helix-hairpin-helix DNA-binding motif class 1" evidence="2">
    <location>
        <begin position="184"/>
        <end position="203"/>
    </location>
</feature>
<dbReference type="Gene3D" id="1.10.150.320">
    <property type="entry name" value="Photosystem II 12 kDa extrinsic protein"/>
    <property type="match status" value="1"/>
</dbReference>
<evidence type="ECO:0000313" key="3">
    <source>
        <dbReference type="EMBL" id="SJZ94896.1"/>
    </source>
</evidence>
<sequence length="207" mass="23036">MNKEIKEWLETHKIWLAVGGVVAVIALGCFFFFRPQPTEKEISFSTTSSTNTSEEKKTEKVTKMYVDVKGAVKKAGMYEITEEMRVQDVLDQAGGFAENADKNRVNLSQKLEDQMVIYVPLIDEKVEETLQTQNVTAKESEGEKKININTADVSELQKITGIGAKKAETILEDRKANGSFASVEDLARVKGIGAKTVEKIKDQICVK</sequence>
<dbReference type="AlphaFoldDB" id="A0A1T4PUA4"/>
<organism evidence="3 4">
    <name type="scientific">Pilibacter termitis</name>
    <dbReference type="NCBI Taxonomy" id="263852"/>
    <lineage>
        <taxon>Bacteria</taxon>
        <taxon>Bacillati</taxon>
        <taxon>Bacillota</taxon>
        <taxon>Bacilli</taxon>
        <taxon>Lactobacillales</taxon>
        <taxon>Enterococcaceae</taxon>
        <taxon>Pilibacter</taxon>
    </lineage>
</organism>
<dbReference type="Pfam" id="PF10531">
    <property type="entry name" value="SLBB"/>
    <property type="match status" value="1"/>
</dbReference>
<evidence type="ECO:0000256" key="1">
    <source>
        <dbReference type="SAM" id="Phobius"/>
    </source>
</evidence>
<accession>A0A1T4PUA4</accession>